<dbReference type="HOGENOM" id="CLU_063685_0_0_11"/>
<dbReference type="SMART" id="SM00752">
    <property type="entry name" value="HTTM"/>
    <property type="match status" value="1"/>
</dbReference>
<feature type="transmembrane region" description="Helical" evidence="6">
    <location>
        <begin position="221"/>
        <end position="242"/>
    </location>
</feature>
<name>D5UYW5_TSUPD</name>
<evidence type="ECO:0000256" key="5">
    <source>
        <dbReference type="SAM" id="MobiDB-lite"/>
    </source>
</evidence>
<evidence type="ECO:0000313" key="9">
    <source>
        <dbReference type="Proteomes" id="UP000001213"/>
    </source>
</evidence>
<dbReference type="GO" id="GO:0012505">
    <property type="term" value="C:endomembrane system"/>
    <property type="evidence" value="ECO:0007669"/>
    <property type="project" value="UniProtKB-SubCell"/>
</dbReference>
<evidence type="ECO:0000259" key="7">
    <source>
        <dbReference type="SMART" id="SM00752"/>
    </source>
</evidence>
<dbReference type="InterPro" id="IPR023894">
    <property type="entry name" value="Sporulation_SdpB"/>
</dbReference>
<keyword evidence="3 6" id="KW-1133">Transmembrane helix</keyword>
<dbReference type="NCBIfam" id="TIGR04033">
    <property type="entry name" value="export_SdpB"/>
    <property type="match status" value="1"/>
</dbReference>
<dbReference type="InterPro" id="IPR011020">
    <property type="entry name" value="HTTM-like"/>
</dbReference>
<evidence type="ECO:0000256" key="4">
    <source>
        <dbReference type="ARBA" id="ARBA00023136"/>
    </source>
</evidence>
<feature type="transmembrane region" description="Helical" evidence="6">
    <location>
        <begin position="67"/>
        <end position="86"/>
    </location>
</feature>
<evidence type="ECO:0000313" key="8">
    <source>
        <dbReference type="EMBL" id="ADG80812.1"/>
    </source>
</evidence>
<proteinExistence type="predicted"/>
<reference evidence="8 9" key="2">
    <citation type="journal article" date="2011" name="Stand. Genomic Sci.">
        <title>Complete genome sequence of Tsukamurella paurometabola type strain (no. 33).</title>
        <authorList>
            <person name="Munk A.C."/>
            <person name="Lapidus A."/>
            <person name="Lucas S."/>
            <person name="Nolan M."/>
            <person name="Tice H."/>
            <person name="Cheng J.F."/>
            <person name="Del Rio T.G."/>
            <person name="Goodwin L."/>
            <person name="Pitluck S."/>
            <person name="Liolios K."/>
            <person name="Huntemann M."/>
            <person name="Ivanova N."/>
            <person name="Mavromatis K."/>
            <person name="Mikhailova N."/>
            <person name="Pati A."/>
            <person name="Chen A."/>
            <person name="Palaniappan K."/>
            <person name="Tapia R."/>
            <person name="Han C."/>
            <person name="Land M."/>
            <person name="Hauser L."/>
            <person name="Chang Y.J."/>
            <person name="Jeffries C.D."/>
            <person name="Brettin T."/>
            <person name="Yasawong M."/>
            <person name="Brambilla E.M."/>
            <person name="Rohde M."/>
            <person name="Sikorski J."/>
            <person name="Goker M."/>
            <person name="Detter J.C."/>
            <person name="Woyke T."/>
            <person name="Bristow J."/>
            <person name="Eisen J.A."/>
            <person name="Markowitz V."/>
            <person name="Hugenholtz P."/>
            <person name="Kyrpides N.C."/>
            <person name="Klenk H.P."/>
        </authorList>
    </citation>
    <scope>NUCLEOTIDE SEQUENCE [LARGE SCALE GENOMIC DNA]</scope>
    <source>
        <strain evidence="9">ATCC 8368 / DSM 20162 / CCUG 35730 / CIP 100753 / JCM 10117 / KCTC 9821 / NBRC 16120 / NCIMB 702349 / NCTC 13040</strain>
        <plasmid evidence="8">pTpau01</plasmid>
    </source>
</reference>
<keyword evidence="2 6" id="KW-0812">Transmembrane</keyword>
<evidence type="ECO:0000256" key="6">
    <source>
        <dbReference type="SAM" id="Phobius"/>
    </source>
</evidence>
<feature type="transmembrane region" description="Helical" evidence="6">
    <location>
        <begin position="254"/>
        <end position="279"/>
    </location>
</feature>
<organism evidence="8 9">
    <name type="scientific">Tsukamurella paurometabola (strain ATCC 8368 / DSM 20162 / CCUG 35730 / CIP 100753 / JCM 10117 / KCTC 9821 / NBRC 16120 / NCIMB 702349 / NCTC 13040)</name>
    <name type="common">Corynebacterium paurometabolum</name>
    <dbReference type="NCBI Taxonomy" id="521096"/>
    <lineage>
        <taxon>Bacteria</taxon>
        <taxon>Bacillati</taxon>
        <taxon>Actinomycetota</taxon>
        <taxon>Actinomycetes</taxon>
        <taxon>Mycobacteriales</taxon>
        <taxon>Tsukamurellaceae</taxon>
        <taxon>Tsukamurella</taxon>
    </lineage>
</organism>
<feature type="domain" description="HTTM-like" evidence="7">
    <location>
        <begin position="7"/>
        <end position="288"/>
    </location>
</feature>
<keyword evidence="8" id="KW-0614">Plasmid</keyword>
<geneLocation type="plasmid" evidence="8 9">
    <name>pTpau01</name>
</geneLocation>
<dbReference type="KEGG" id="tpr:Tpau_4244"/>
<feature type="compositionally biased region" description="Basic and acidic residues" evidence="5">
    <location>
        <begin position="320"/>
        <end position="334"/>
    </location>
</feature>
<sequence length="370" mass="41193">MLTDLRVPAPWTSTIGLVRSLIALSLAGTLTFSSPNSLFTYRLDTGLAPTCTGINQAFAFCLVERSYLGWMQTLAVIVLLVIASGWRPQFTCLPHWYVQASFITAVAAPDGGEQVATIMTLLLLPICLTDSRRWAWQAYRPKPGSQSSTSNKTSYAFAIAAVGVLLMKLQGAIIYFQSSVSKLSHDEWANGTAFYYWSTDPAFGMTQWLHSLLAPLLSNPWTLPLFTWGPLLIEIFLVFALFSSNTRFRRIMLAMGIGFHLLIGIFLGLWSFAITMWAVDIVMLVPLGWSLQKFLPQLAKVTFPIRSLGDNLARGRAGSARREEARHDNADHRRNSGNTTNLVQRRRQSAARIGNTELSEKDQQEKAVNK</sequence>
<evidence type="ECO:0000256" key="3">
    <source>
        <dbReference type="ARBA" id="ARBA00022989"/>
    </source>
</evidence>
<dbReference type="EMBL" id="CP001967">
    <property type="protein sequence ID" value="ADG80812.1"/>
    <property type="molecule type" value="Genomic_DNA"/>
</dbReference>
<feature type="transmembrane region" description="Helical" evidence="6">
    <location>
        <begin position="155"/>
        <end position="176"/>
    </location>
</feature>
<evidence type="ECO:0000256" key="2">
    <source>
        <dbReference type="ARBA" id="ARBA00022692"/>
    </source>
</evidence>
<evidence type="ECO:0000256" key="1">
    <source>
        <dbReference type="ARBA" id="ARBA00004127"/>
    </source>
</evidence>
<gene>
    <name evidence="8" type="ordered locus">Tpau_4244</name>
</gene>
<dbReference type="AlphaFoldDB" id="D5UYW5"/>
<keyword evidence="9" id="KW-1185">Reference proteome</keyword>
<comment type="subcellular location">
    <subcellularLocation>
        <location evidence="1">Endomembrane system</location>
        <topology evidence="1">Multi-pass membrane protein</topology>
    </subcellularLocation>
</comment>
<dbReference type="eggNOG" id="ENOG502ZGQB">
    <property type="taxonomic scope" value="Bacteria"/>
</dbReference>
<feature type="region of interest" description="Disordered" evidence="5">
    <location>
        <begin position="316"/>
        <end position="370"/>
    </location>
</feature>
<dbReference type="Proteomes" id="UP000001213">
    <property type="component" value="Plasmid pTpau01"/>
</dbReference>
<keyword evidence="4 6" id="KW-0472">Membrane</keyword>
<dbReference type="PANTHER" id="PTHR39535">
    <property type="entry name" value="SPORULATION-DELAYING PROTEIN SDPB"/>
    <property type="match status" value="1"/>
</dbReference>
<reference evidence="9" key="1">
    <citation type="submission" date="2010-03" db="EMBL/GenBank/DDBJ databases">
        <title>The complete plasmid of Tsukamurella paurometabola DSM 20162.</title>
        <authorList>
            <consortium name="US DOE Joint Genome Institute (JGI-PGF)"/>
            <person name="Lucas S."/>
            <person name="Copeland A."/>
            <person name="Lapidus A."/>
            <person name="Glavina del Rio T."/>
            <person name="Dalin E."/>
            <person name="Tice H."/>
            <person name="Bruce D."/>
            <person name="Goodwin L."/>
            <person name="Pitluck S."/>
            <person name="Kyrpides N."/>
            <person name="Mavromatis K."/>
            <person name="Ivanova N."/>
            <person name="Mikhailova N."/>
            <person name="Munk A.C."/>
            <person name="Brettin T."/>
            <person name="Detter J.C."/>
            <person name="Tapia R."/>
            <person name="Han C."/>
            <person name="Larimer F."/>
            <person name="Land M."/>
            <person name="Hauser L."/>
            <person name="Markowitz V."/>
            <person name="Cheng J.-F."/>
            <person name="Hugenholtz P."/>
            <person name="Woyke T."/>
            <person name="Wu D."/>
            <person name="Jando M."/>
            <person name="Brambilla E."/>
            <person name="Klenk H.-P."/>
            <person name="Eisen J.A."/>
        </authorList>
    </citation>
    <scope>NUCLEOTIDE SEQUENCE [LARGE SCALE GENOMIC DNA]</scope>
    <source>
        <strain evidence="9">ATCC 8368 / DSM 20162 / CCUG 35730 / CIP 100753 / JCM 10117 / KCTC 9821 / NBRC 16120 / NCIMB 702349 / NCTC 13040</strain>
        <plasmid evidence="9">pTpau01</plasmid>
    </source>
</reference>
<dbReference type="RefSeq" id="WP_013128801.1">
    <property type="nucleotide sequence ID" value="NC_014159.1"/>
</dbReference>
<protein>
    <submittedName>
        <fullName evidence="8">HTTM domain protein</fullName>
    </submittedName>
</protein>
<accession>D5UYW5</accession>
<feature type="transmembrane region" description="Helical" evidence="6">
    <location>
        <begin position="12"/>
        <end position="32"/>
    </location>
</feature>
<feature type="compositionally biased region" description="Basic and acidic residues" evidence="5">
    <location>
        <begin position="358"/>
        <end position="370"/>
    </location>
</feature>
<dbReference type="InterPro" id="IPR052964">
    <property type="entry name" value="Sporulation_signal_mat"/>
</dbReference>
<dbReference type="PANTHER" id="PTHR39535:SF2">
    <property type="entry name" value="HTTM DOMAIN-CONTAINING PROTEIN"/>
    <property type="match status" value="1"/>
</dbReference>